<gene>
    <name evidence="6" type="ORF">MiSe_87360</name>
</gene>
<evidence type="ECO:0000259" key="5">
    <source>
        <dbReference type="SMART" id="SM00736"/>
    </source>
</evidence>
<dbReference type="SMART" id="SM00736">
    <property type="entry name" value="CADG"/>
    <property type="match status" value="1"/>
</dbReference>
<dbReference type="SUPFAM" id="SSF69318">
    <property type="entry name" value="Integrin alpha N-terminal domain"/>
    <property type="match status" value="5"/>
</dbReference>
<dbReference type="SUPFAM" id="SSF49313">
    <property type="entry name" value="Cadherin-like"/>
    <property type="match status" value="1"/>
</dbReference>
<dbReference type="Gene3D" id="2.30.30.100">
    <property type="match status" value="9"/>
</dbReference>
<dbReference type="InterPro" id="IPR003644">
    <property type="entry name" value="Calx_beta"/>
</dbReference>
<dbReference type="Gene3D" id="2.60.40.10">
    <property type="entry name" value="Immunoglobulins"/>
    <property type="match status" value="1"/>
</dbReference>
<dbReference type="InterPro" id="IPR015919">
    <property type="entry name" value="Cadherin-like_sf"/>
</dbReference>
<dbReference type="Gene3D" id="2.130.10.130">
    <property type="entry name" value="Integrin alpha, N-terminal"/>
    <property type="match status" value="3"/>
</dbReference>
<dbReference type="Pfam" id="PF00353">
    <property type="entry name" value="HemolysinCabind"/>
    <property type="match status" value="6"/>
</dbReference>
<dbReference type="SUPFAM" id="SSF51120">
    <property type="entry name" value="beta-Roll"/>
    <property type="match status" value="3"/>
</dbReference>
<dbReference type="InterPro" id="IPR041690">
    <property type="entry name" value="Cadherin_5"/>
</dbReference>
<keyword evidence="1" id="KW-0732">Signal</keyword>
<evidence type="ECO:0000259" key="4">
    <source>
        <dbReference type="SMART" id="SM00237"/>
    </source>
</evidence>
<dbReference type="PRINTS" id="PR00313">
    <property type="entry name" value="CABNDNGRPT"/>
</dbReference>
<accession>A0AAV3XPR5</accession>
<evidence type="ECO:0000256" key="3">
    <source>
        <dbReference type="ARBA" id="ARBA00022837"/>
    </source>
</evidence>
<dbReference type="Pfam" id="PF13517">
    <property type="entry name" value="FG-GAP_3"/>
    <property type="match status" value="9"/>
</dbReference>
<evidence type="ECO:0000256" key="1">
    <source>
        <dbReference type="ARBA" id="ARBA00022729"/>
    </source>
</evidence>
<dbReference type="Pfam" id="PF14252">
    <property type="entry name" value="DUF4347"/>
    <property type="match status" value="1"/>
</dbReference>
<dbReference type="SMART" id="SM00237">
    <property type="entry name" value="Calx_beta"/>
    <property type="match status" value="1"/>
</dbReference>
<dbReference type="InterPro" id="IPR028994">
    <property type="entry name" value="Integrin_alpha_N"/>
</dbReference>
<dbReference type="Proteomes" id="UP001050975">
    <property type="component" value="Unassembled WGS sequence"/>
</dbReference>
<dbReference type="PANTHER" id="PTHR46580:SF2">
    <property type="entry name" value="MAM DOMAIN-CONTAINING PROTEIN"/>
    <property type="match status" value="1"/>
</dbReference>
<dbReference type="GO" id="GO:0007154">
    <property type="term" value="P:cell communication"/>
    <property type="evidence" value="ECO:0007669"/>
    <property type="project" value="InterPro"/>
</dbReference>
<dbReference type="EMBL" id="BLAY01000268">
    <property type="protein sequence ID" value="GET43910.1"/>
    <property type="molecule type" value="Genomic_DNA"/>
</dbReference>
<dbReference type="InterPro" id="IPR025592">
    <property type="entry name" value="DUF4347"/>
</dbReference>
<proteinExistence type="predicted"/>
<dbReference type="Gene3D" id="2.150.10.10">
    <property type="entry name" value="Serralysin-like metalloprotease, C-terminal"/>
    <property type="match status" value="4"/>
</dbReference>
<dbReference type="Pfam" id="PF03160">
    <property type="entry name" value="Calx-beta"/>
    <property type="match status" value="3"/>
</dbReference>
<dbReference type="RefSeq" id="WP_226593194.1">
    <property type="nucleotide sequence ID" value="NZ_BLAY01000268.1"/>
</dbReference>
<name>A0AAV3XPR5_9CYAN</name>
<dbReference type="InterPro" id="IPR013783">
    <property type="entry name" value="Ig-like_fold"/>
</dbReference>
<dbReference type="InterPro" id="IPR006644">
    <property type="entry name" value="Cadg"/>
</dbReference>
<dbReference type="Pfam" id="PF05345">
    <property type="entry name" value="He_PIG"/>
    <property type="match status" value="1"/>
</dbReference>
<dbReference type="InterPro" id="IPR011049">
    <property type="entry name" value="Serralysin-like_metalloprot_C"/>
</dbReference>
<keyword evidence="2" id="KW-0677">Repeat</keyword>
<dbReference type="InterPro" id="IPR013517">
    <property type="entry name" value="FG-GAP"/>
</dbReference>
<dbReference type="InterPro" id="IPR001343">
    <property type="entry name" value="Hemolysn_Ca-bd"/>
</dbReference>
<dbReference type="SUPFAM" id="SSF141072">
    <property type="entry name" value="CalX-like"/>
    <property type="match status" value="2"/>
</dbReference>
<keyword evidence="3" id="KW-0106">Calcium</keyword>
<dbReference type="PANTHER" id="PTHR46580">
    <property type="entry name" value="SENSOR KINASE-RELATED"/>
    <property type="match status" value="1"/>
</dbReference>
<feature type="domain" description="Dystroglycan-type cadherin-like" evidence="5">
    <location>
        <begin position="1807"/>
        <end position="1905"/>
    </location>
</feature>
<feature type="domain" description="Calx-beta" evidence="4">
    <location>
        <begin position="1560"/>
        <end position="1667"/>
    </location>
</feature>
<dbReference type="Pfam" id="PF17892">
    <property type="entry name" value="Cadherin_5"/>
    <property type="match status" value="1"/>
</dbReference>
<dbReference type="Gene3D" id="2.60.40.2030">
    <property type="match status" value="4"/>
</dbReference>
<dbReference type="InterPro" id="IPR018511">
    <property type="entry name" value="Hemolysin-typ_Ca-bd_CS"/>
</dbReference>
<organism evidence="6 7">
    <name type="scientific">Microseira wollei NIES-4236</name>
    <dbReference type="NCBI Taxonomy" id="2530354"/>
    <lineage>
        <taxon>Bacteria</taxon>
        <taxon>Bacillati</taxon>
        <taxon>Cyanobacteriota</taxon>
        <taxon>Cyanophyceae</taxon>
        <taxon>Oscillatoriophycideae</taxon>
        <taxon>Aerosakkonematales</taxon>
        <taxon>Aerosakkonemataceae</taxon>
        <taxon>Microseira</taxon>
    </lineage>
</organism>
<keyword evidence="7" id="KW-1185">Reference proteome</keyword>
<dbReference type="PROSITE" id="PS00330">
    <property type="entry name" value="HEMOLYSIN_CALCIUM"/>
    <property type="match status" value="1"/>
</dbReference>
<reference evidence="6" key="1">
    <citation type="submission" date="2019-10" db="EMBL/GenBank/DDBJ databases">
        <title>Draft genome sequece of Microseira wollei NIES-4236.</title>
        <authorList>
            <person name="Yamaguchi H."/>
            <person name="Suzuki S."/>
            <person name="Kawachi M."/>
        </authorList>
    </citation>
    <scope>NUCLEOTIDE SEQUENCE</scope>
    <source>
        <strain evidence="6">NIES-4236</strain>
    </source>
</reference>
<dbReference type="GO" id="GO:0016020">
    <property type="term" value="C:membrane"/>
    <property type="evidence" value="ECO:0007669"/>
    <property type="project" value="InterPro"/>
</dbReference>
<dbReference type="GO" id="GO:0005509">
    <property type="term" value="F:calcium ion binding"/>
    <property type="evidence" value="ECO:0007669"/>
    <property type="project" value="InterPro"/>
</dbReference>
<evidence type="ECO:0000313" key="7">
    <source>
        <dbReference type="Proteomes" id="UP001050975"/>
    </source>
</evidence>
<evidence type="ECO:0000256" key="2">
    <source>
        <dbReference type="ARBA" id="ARBA00022737"/>
    </source>
</evidence>
<evidence type="ECO:0000313" key="6">
    <source>
        <dbReference type="EMBL" id="GET43910.1"/>
    </source>
</evidence>
<sequence>MLVIIDTRVQAYQSLATGVCSGAKVIIIEQDGDAIAQITAALREYPSDSLHIVCHGEPGTLYLGKTPINWSNLEQYRHQLQKWQVTDILLYACNVAADGTREISSLHQPTGASAFLQRLHQLTGANVAASANRVGNAKQGGTWHLEHRLGNIASPLAFLPEVCSAYPGVLLASFSKATNFTVGTVPRSIVLRDFNGDGNPDLVTGNDTNNVSVLLGTGNGNFGTATKFPALDSTQSIAAADFNKDGKLDLATAGSASVLFGNGDGTFNTPTKLPTVASGSVASGDLNGDGFADIALTIGNGISVLQNKGDGSFGNPANFSVGGNPQTVTVGDLNGDGKLDLAAARSGNISVLFNKGDGSFGSPTNFSVGGEPFYVAIADFNSDGKADLATVHSSNASPDDVVSVLLGTGGGSFGSPTSFPVGDLAKSLAVEDFDKDGVLDLVVANQISNNVSVLLGTGTGSFGFATNFSIESNPSFVASADFNKDGKPDIATANFSGNVSVLLNTTPTSYTVTIAPGANPSELNSTDGTFVITLDNPAPGKGLTVNYSLATGGNAATPTTDYQLVAGANISTVTANSFTIAAGVTKATLKVAPVNDAVIDPNETVGITLAAGTGYTVGAANNASLTITDNDPMINISPGTNARELGSTNGTFNITINAPTTAPVTVNFNTTGSTANIPADYTFDLAASTNITAIGDNTFTIAAGVTSATLAVKPVDDGVIEIVEEKVRVNLAAGTGYTLGASSSTFADFTPATNFSAGSSPNSVAVGDLNKDGKLDLVTANASGVAVLLGNGDGSFGKENIFPGKGSAFNVAVEDFNGDGKLDLLTQNSQEISLLLGNGDGSFGEATNLSVRSIARFLVVGDFNKDGKFDIVAPDFQNNLVQLGRGDGSFVRAPLKELIALHPNAAIAKGDFNEDGFLDLVTVEPGPARLLLGNGDGSFVKGGEFVAGSYSKSVAAGDFNGDGHLDLATAKGFGGGFPNFGTVSVLLGTGTGTFGKATEFIVENPAELITAGDFNGDGKLDLATSNGRFFSSPGKVSVLLGEGDGSFNPSTNFSVGNRPSSMAVGDFNGDGKQDLATANRDSNNVSVLLNKNQTTASLTIEDNLPTAVNIAAGATPSESGPVNGTFTITLTKPAPVGGLTVNYSVATGENAATPTTDYQLVAGSNISAVSNTSFTIAAGATTATLNVAPVDDNAIDPNETVGIALEAGTGYRLASGNAVPKFTPAPSFPVNNTTNIAVADFNNDGFLDLAGDSGWIVLGQGDGSFVKANGFEPSSSAFPLNVGDFNEDGFIDLATRSGGGAISLLLGKGDGSFDKPTYFDLKSGFSSITTGDFNGDGHLDLATVGNTVFVSLGTGTGNFTAPIKSEVEAILYSPVAAADFNQDGKLDLATANHNANNVSLLLGKGDGTFEKGGNFSVGAGSNSVALGDFNQDGFFDLATANYSSKTVSVLLNKGDATFNPAANYKAEFPPVSIFVEDFNGDGKVDIATRTPGSGSGNISILLGQGDGTFEKGTSFKAEFSPFPISVADFNNDGQPDLFVATPGSAVNNGSVWLNKSQPKASLTIADNDPVGVQFSQPTYQVNENGTVVGAAVTINRTGDTASSGSIQVQLTNGNAMGGTQPFATGTDFDNTIQTINFASGETSKTLTIPINDDTLLEGDETLTLNLVNPSGNLTIGGQNAATLTIAANDTNNPPTVSNLNISGDEDTNVIFSASDFTSKFSDTNGDNLTKIQVTSLPNNGILKLSDANVTENQEIPVAELGNLRFTPNPNWNGNTSFNWNGFDGTTYALSPATVNLTVNSVNDAPFVSAAIPINQTAAINSLYNFTFPADTFSDVDSGDSLTYSATPGNSNTLPNWLSFNPITRTFVGIPTNSDVGTMSVLIKATDGANASTFASFNLTVTNPVPDCFCETIIRPDSDNISGVDTTPNPVDAIQLGSDLDDILIGTDAGDSLNGFGGNDWIFGKAGKDNLIGGADDDIIFGGSDRDYILGDSGDDLLCGNKGDDYIQGNPGNDIIWAGQGNDFARGGQNDDLLFGDQGDDTLTGDKGNDIIYGGDGRDLQFGGNEDDIVCGNIGDDTLFGEDGNDTVYGGQNDDIVFGDKGDDWLAGDRGNDSLCGAEGNDTAYGGSENDEICGGDGNDLLFGNQGEDTLNGELGDDTLYGGKDNDTIIGGAGNDWLHGGKGEDVFMITVGWGGDAIADFTDGEDLLGLAGGLIFPLLAISQNNNDTTISVKSSGEILAILSGIEANQIGEEDFVLLPAG</sequence>
<comment type="caution">
    <text evidence="6">The sequence shown here is derived from an EMBL/GenBank/DDBJ whole genome shotgun (WGS) entry which is preliminary data.</text>
</comment>
<protein>
    <submittedName>
        <fullName evidence="6">FG-GAP repeat/calx-beta domain protein</fullName>
    </submittedName>
</protein>
<dbReference type="InterPro" id="IPR038081">
    <property type="entry name" value="CalX-like_sf"/>
</dbReference>